<sequence length="150" mass="16146">MIGIVIVTHGNLGSALLDTAEFITGAPLKSVKTVSVISGEPAEKLRDKVDSAIKCVDQQKGVLIFTDMFGGTSSDMSYSFLETGKTDVISAINLPILLRAVTARQHLDFIELGKCLTNYGKKNISLASEILKGRRRSEKSGCKIICLQSV</sequence>
<keyword evidence="3" id="KW-0963">Cytoplasm</keyword>
<accession>A0A975BDL0</accession>
<dbReference type="SUPFAM" id="SSF53062">
    <property type="entry name" value="PTS system fructose IIA component-like"/>
    <property type="match status" value="1"/>
</dbReference>
<comment type="subcellular location">
    <subcellularLocation>
        <location evidence="1">Cytoplasm</location>
    </subcellularLocation>
</comment>
<evidence type="ECO:0000256" key="4">
    <source>
        <dbReference type="ARBA" id="ARBA00022597"/>
    </source>
</evidence>
<dbReference type="EMBL" id="CP061799">
    <property type="protein sequence ID" value="QTA83704.1"/>
    <property type="molecule type" value="Genomic_DNA"/>
</dbReference>
<gene>
    <name evidence="9" type="ORF">dnl_61190</name>
</gene>
<keyword evidence="2" id="KW-0813">Transport</keyword>
<dbReference type="AlphaFoldDB" id="A0A975BDL0"/>
<dbReference type="GO" id="GO:0009401">
    <property type="term" value="P:phosphoenolpyruvate-dependent sugar phosphotransferase system"/>
    <property type="evidence" value="ECO:0007669"/>
    <property type="project" value="UniProtKB-KW"/>
</dbReference>
<dbReference type="InterPro" id="IPR036662">
    <property type="entry name" value="PTS_EIIA_man-typ_sf"/>
</dbReference>
<dbReference type="PANTHER" id="PTHR33799:SF1">
    <property type="entry name" value="PTS SYSTEM MANNOSE-SPECIFIC EIIAB COMPONENT-RELATED"/>
    <property type="match status" value="1"/>
</dbReference>
<reference evidence="9" key="1">
    <citation type="journal article" date="2021" name="Microb. Physiol.">
        <title>Proteogenomic Insights into the Physiology of Marine, Sulfate-Reducing, Filamentous Desulfonema limicola and Desulfonema magnum.</title>
        <authorList>
            <person name="Schnaars V."/>
            <person name="Wohlbrand L."/>
            <person name="Scheve S."/>
            <person name="Hinrichs C."/>
            <person name="Reinhardt R."/>
            <person name="Rabus R."/>
        </authorList>
    </citation>
    <scope>NUCLEOTIDE SEQUENCE</scope>
    <source>
        <strain evidence="9">5ac10</strain>
    </source>
</reference>
<protein>
    <submittedName>
        <fullName evidence="9">Fructose-specific phosphotransferase enzyme IIA component</fullName>
    </submittedName>
</protein>
<dbReference type="GO" id="GO:0016020">
    <property type="term" value="C:membrane"/>
    <property type="evidence" value="ECO:0007669"/>
    <property type="project" value="InterPro"/>
</dbReference>
<evidence type="ECO:0000313" key="10">
    <source>
        <dbReference type="Proteomes" id="UP000663720"/>
    </source>
</evidence>
<dbReference type="GO" id="GO:0005737">
    <property type="term" value="C:cytoplasm"/>
    <property type="evidence" value="ECO:0007669"/>
    <property type="project" value="UniProtKB-SubCell"/>
</dbReference>
<dbReference type="RefSeq" id="WP_207689508.1">
    <property type="nucleotide sequence ID" value="NZ_CP061799.1"/>
</dbReference>
<dbReference type="Pfam" id="PF03610">
    <property type="entry name" value="EIIA-man"/>
    <property type="match status" value="1"/>
</dbReference>
<evidence type="ECO:0000256" key="3">
    <source>
        <dbReference type="ARBA" id="ARBA00022490"/>
    </source>
</evidence>
<feature type="domain" description="PTS EIIA type-4" evidence="8">
    <location>
        <begin position="1"/>
        <end position="124"/>
    </location>
</feature>
<dbReference type="PROSITE" id="PS51096">
    <property type="entry name" value="PTS_EIIA_TYPE_4"/>
    <property type="match status" value="1"/>
</dbReference>
<evidence type="ECO:0000256" key="2">
    <source>
        <dbReference type="ARBA" id="ARBA00022448"/>
    </source>
</evidence>
<keyword evidence="10" id="KW-1185">Reference proteome</keyword>
<dbReference type="CDD" id="cd00006">
    <property type="entry name" value="PTS_IIA_man"/>
    <property type="match status" value="1"/>
</dbReference>
<keyword evidence="7" id="KW-0418">Kinase</keyword>
<dbReference type="Proteomes" id="UP000663720">
    <property type="component" value="Chromosome"/>
</dbReference>
<organism evidence="9 10">
    <name type="scientific">Desulfonema limicola</name>
    <dbReference type="NCBI Taxonomy" id="45656"/>
    <lineage>
        <taxon>Bacteria</taxon>
        <taxon>Pseudomonadati</taxon>
        <taxon>Thermodesulfobacteriota</taxon>
        <taxon>Desulfobacteria</taxon>
        <taxon>Desulfobacterales</taxon>
        <taxon>Desulfococcaceae</taxon>
        <taxon>Desulfonema</taxon>
    </lineage>
</organism>
<evidence type="ECO:0000256" key="5">
    <source>
        <dbReference type="ARBA" id="ARBA00022679"/>
    </source>
</evidence>
<dbReference type="Gene3D" id="3.40.50.510">
    <property type="entry name" value="Phosphotransferase system, mannose-type IIA component"/>
    <property type="match status" value="1"/>
</dbReference>
<dbReference type="KEGG" id="dli:dnl_61190"/>
<evidence type="ECO:0000256" key="7">
    <source>
        <dbReference type="ARBA" id="ARBA00022777"/>
    </source>
</evidence>
<name>A0A975BDL0_9BACT</name>
<evidence type="ECO:0000256" key="6">
    <source>
        <dbReference type="ARBA" id="ARBA00022683"/>
    </source>
</evidence>
<dbReference type="InterPro" id="IPR004701">
    <property type="entry name" value="PTS_EIIA_man-typ"/>
</dbReference>
<proteinExistence type="predicted"/>
<evidence type="ECO:0000256" key="1">
    <source>
        <dbReference type="ARBA" id="ARBA00004496"/>
    </source>
</evidence>
<dbReference type="PANTHER" id="PTHR33799">
    <property type="entry name" value="PTS PERMEASE-RELATED-RELATED"/>
    <property type="match status" value="1"/>
</dbReference>
<evidence type="ECO:0000259" key="8">
    <source>
        <dbReference type="PROSITE" id="PS51096"/>
    </source>
</evidence>
<dbReference type="GO" id="GO:0016301">
    <property type="term" value="F:kinase activity"/>
    <property type="evidence" value="ECO:0007669"/>
    <property type="project" value="UniProtKB-KW"/>
</dbReference>
<evidence type="ECO:0000313" key="9">
    <source>
        <dbReference type="EMBL" id="QTA83704.1"/>
    </source>
</evidence>
<dbReference type="InterPro" id="IPR051471">
    <property type="entry name" value="Bacterial_PTS_sugar_comp"/>
</dbReference>
<keyword evidence="4" id="KW-0762">Sugar transport</keyword>
<keyword evidence="6" id="KW-0598">Phosphotransferase system</keyword>
<keyword evidence="5" id="KW-0808">Transferase</keyword>
<dbReference type="InterPro" id="IPR033887">
    <property type="entry name" value="PTS_IIA_man"/>
</dbReference>